<keyword evidence="2" id="KW-0677">Repeat</keyword>
<dbReference type="FunFam" id="1.10.10.60:FF:000157">
    <property type="entry name" value="Myb transcription factor"/>
    <property type="match status" value="1"/>
</dbReference>
<evidence type="ECO:0000256" key="3">
    <source>
        <dbReference type="ARBA" id="ARBA00023015"/>
    </source>
</evidence>
<evidence type="ECO:0000313" key="10">
    <source>
        <dbReference type="EMBL" id="KAK4747671.1"/>
    </source>
</evidence>
<feature type="domain" description="HTH myb-type" evidence="9">
    <location>
        <begin position="62"/>
        <end position="116"/>
    </location>
</feature>
<dbReference type="SMART" id="SM00717">
    <property type="entry name" value="SANT"/>
    <property type="match status" value="2"/>
</dbReference>
<feature type="compositionally biased region" description="Polar residues" evidence="7">
    <location>
        <begin position="124"/>
        <end position="134"/>
    </location>
</feature>
<evidence type="ECO:0000256" key="7">
    <source>
        <dbReference type="SAM" id="MobiDB-lite"/>
    </source>
</evidence>
<evidence type="ECO:0000256" key="5">
    <source>
        <dbReference type="ARBA" id="ARBA00023163"/>
    </source>
</evidence>
<reference evidence="10 11" key="1">
    <citation type="journal article" date="2023" name="Hortic Res">
        <title>Pangenome of water caltrop reveals structural variations and asymmetric subgenome divergence after allopolyploidization.</title>
        <authorList>
            <person name="Zhang X."/>
            <person name="Chen Y."/>
            <person name="Wang L."/>
            <person name="Yuan Y."/>
            <person name="Fang M."/>
            <person name="Shi L."/>
            <person name="Lu R."/>
            <person name="Comes H.P."/>
            <person name="Ma Y."/>
            <person name="Chen Y."/>
            <person name="Huang G."/>
            <person name="Zhou Y."/>
            <person name="Zheng Z."/>
            <person name="Qiu Y."/>
        </authorList>
    </citation>
    <scope>NUCLEOTIDE SEQUENCE [LARGE SCALE GENOMIC DNA]</scope>
    <source>
        <tissue evidence="10">Roots</tissue>
    </source>
</reference>
<evidence type="ECO:0000256" key="2">
    <source>
        <dbReference type="ARBA" id="ARBA00022737"/>
    </source>
</evidence>
<organism evidence="10 11">
    <name type="scientific">Trapa incisa</name>
    <dbReference type="NCBI Taxonomy" id="236973"/>
    <lineage>
        <taxon>Eukaryota</taxon>
        <taxon>Viridiplantae</taxon>
        <taxon>Streptophyta</taxon>
        <taxon>Embryophyta</taxon>
        <taxon>Tracheophyta</taxon>
        <taxon>Spermatophyta</taxon>
        <taxon>Magnoliopsida</taxon>
        <taxon>eudicotyledons</taxon>
        <taxon>Gunneridae</taxon>
        <taxon>Pentapetalae</taxon>
        <taxon>rosids</taxon>
        <taxon>malvids</taxon>
        <taxon>Myrtales</taxon>
        <taxon>Lythraceae</taxon>
        <taxon>Trapa</taxon>
    </lineage>
</organism>
<evidence type="ECO:0000313" key="11">
    <source>
        <dbReference type="Proteomes" id="UP001345219"/>
    </source>
</evidence>
<feature type="domain" description="Myb-like" evidence="8">
    <location>
        <begin position="9"/>
        <end position="61"/>
    </location>
</feature>
<dbReference type="Gene3D" id="1.10.10.60">
    <property type="entry name" value="Homeodomain-like"/>
    <property type="match status" value="2"/>
</dbReference>
<evidence type="ECO:0000256" key="1">
    <source>
        <dbReference type="ARBA" id="ARBA00004123"/>
    </source>
</evidence>
<comment type="subcellular location">
    <subcellularLocation>
        <location evidence="1">Nucleus</location>
    </subcellularLocation>
</comment>
<comment type="caution">
    <text evidence="10">The sequence shown here is derived from an EMBL/GenBank/DDBJ whole genome shotgun (WGS) entry which is preliminary data.</text>
</comment>
<dbReference type="SUPFAM" id="SSF46689">
    <property type="entry name" value="Homeodomain-like"/>
    <property type="match status" value="1"/>
</dbReference>
<keyword evidence="3" id="KW-0805">Transcription regulation</keyword>
<dbReference type="Pfam" id="PF00249">
    <property type="entry name" value="Myb_DNA-binding"/>
    <property type="match status" value="2"/>
</dbReference>
<keyword evidence="6" id="KW-0539">Nucleus</keyword>
<evidence type="ECO:0000256" key="6">
    <source>
        <dbReference type="ARBA" id="ARBA00023242"/>
    </source>
</evidence>
<dbReference type="GO" id="GO:0005634">
    <property type="term" value="C:nucleus"/>
    <property type="evidence" value="ECO:0007669"/>
    <property type="project" value="UniProtKB-SubCell"/>
</dbReference>
<feature type="region of interest" description="Disordered" evidence="7">
    <location>
        <begin position="124"/>
        <end position="143"/>
    </location>
</feature>
<accession>A0AAN7GJP1</accession>
<feature type="domain" description="Myb-like" evidence="8">
    <location>
        <begin position="62"/>
        <end position="112"/>
    </location>
</feature>
<gene>
    <name evidence="10" type="ORF">SAY87_014257</name>
</gene>
<keyword evidence="4" id="KW-0238">DNA-binding</keyword>
<keyword evidence="11" id="KW-1185">Reference proteome</keyword>
<dbReference type="FunFam" id="1.10.10.60:FF:000001">
    <property type="entry name" value="MYB-related transcription factor"/>
    <property type="match status" value="1"/>
</dbReference>
<proteinExistence type="predicted"/>
<dbReference type="InterPro" id="IPR015495">
    <property type="entry name" value="Myb_TF_plants"/>
</dbReference>
<dbReference type="PROSITE" id="PS51294">
    <property type="entry name" value="HTH_MYB"/>
    <property type="match status" value="2"/>
</dbReference>
<dbReference type="GO" id="GO:0000976">
    <property type="term" value="F:transcription cis-regulatory region binding"/>
    <property type="evidence" value="ECO:0007669"/>
    <property type="project" value="UniProtKB-ARBA"/>
</dbReference>
<evidence type="ECO:0000259" key="8">
    <source>
        <dbReference type="PROSITE" id="PS50090"/>
    </source>
</evidence>
<dbReference type="InterPro" id="IPR017930">
    <property type="entry name" value="Myb_dom"/>
</dbReference>
<keyword evidence="5" id="KW-0804">Transcription</keyword>
<dbReference type="InterPro" id="IPR001005">
    <property type="entry name" value="SANT/Myb"/>
</dbReference>
<feature type="domain" description="HTH myb-type" evidence="9">
    <location>
        <begin position="9"/>
        <end position="61"/>
    </location>
</feature>
<name>A0AAN7GJP1_9MYRT</name>
<sequence length="287" mass="31922">MGRSPCCEKAHTNKGAWTKEEDQRLIDYIRRHGEGCWRSLPQAAGLLRCGKSCRLRWINYLRPDLKRGNFTEEEDELIIKLHSLLGNKWSLIAGRLPGRTDNEIKNYWNTHIKRKLIGRGIDPQTHQHLKSGSTAPAPLAAGSAHTVAATTHIDFRSSPQPRPVTQIALISSSKHGYSIDNTLHAKSKSEPVEDNNCSSSGTITDEENLQTELNLELSIGPVPGRSYNSTSKRSAQAASIFNTAESKLQMSPSVCLCCQLGFRSSDGLCRSCQNGDGFFKLYREQDR</sequence>
<dbReference type="PANTHER" id="PTHR47999">
    <property type="entry name" value="TRANSCRIPTION FACTOR MYB8-RELATED-RELATED"/>
    <property type="match status" value="1"/>
</dbReference>
<dbReference type="AlphaFoldDB" id="A0AAN7GJP1"/>
<evidence type="ECO:0000259" key="9">
    <source>
        <dbReference type="PROSITE" id="PS51294"/>
    </source>
</evidence>
<dbReference type="EMBL" id="JAXIOK010000019">
    <property type="protein sequence ID" value="KAK4747671.1"/>
    <property type="molecule type" value="Genomic_DNA"/>
</dbReference>
<dbReference type="InterPro" id="IPR009057">
    <property type="entry name" value="Homeodomain-like_sf"/>
</dbReference>
<dbReference type="PANTHER" id="PTHR47999:SF124">
    <property type="entry name" value="MYB TRANSCRIPTION FACTOR 42"/>
    <property type="match status" value="1"/>
</dbReference>
<dbReference type="Proteomes" id="UP001345219">
    <property type="component" value="Chromosome 12"/>
</dbReference>
<evidence type="ECO:0000256" key="4">
    <source>
        <dbReference type="ARBA" id="ARBA00023125"/>
    </source>
</evidence>
<dbReference type="PROSITE" id="PS50090">
    <property type="entry name" value="MYB_LIKE"/>
    <property type="match status" value="2"/>
</dbReference>
<dbReference type="CDD" id="cd00167">
    <property type="entry name" value="SANT"/>
    <property type="match status" value="2"/>
</dbReference>
<protein>
    <submittedName>
        <fullName evidence="10">Uncharacterized protein</fullName>
    </submittedName>
</protein>